<sequence length="197" mass="22478">MTAIGFIRHGITEWNVIGRAQGRTDIPLNEQGREQAMKIAERLTDEDWNMLVSSNLKRAVETASIISEKMNLPISFLDERIQEISCGKIEGTTEEDRLIKWGSSWRDLDLGMESTEEVARRGSEFIDELVYLHKGKRILVVSHGAMIGILLQTLLPEKFKTTYMDNTSLTILQNIDGVWDCQLYNCTNHLKTSVLDY</sequence>
<proteinExistence type="predicted"/>
<comment type="caution">
    <text evidence="1">The sequence shown here is derived from an EMBL/GenBank/DDBJ whole genome shotgun (WGS) entry which is preliminary data.</text>
</comment>
<reference evidence="1" key="1">
    <citation type="submission" date="2024-03" db="EMBL/GenBank/DDBJ databases">
        <title>Human intestinal bacterial collection.</title>
        <authorList>
            <person name="Pauvert C."/>
            <person name="Hitch T.C.A."/>
            <person name="Clavel T."/>
        </authorList>
    </citation>
    <scope>NUCLEOTIDE SEQUENCE</scope>
    <source>
        <strain evidence="1">CLA-AA-H227</strain>
    </source>
</reference>
<dbReference type="Proteomes" id="UP001439875">
    <property type="component" value="Unassembled WGS sequence"/>
</dbReference>
<evidence type="ECO:0000313" key="1">
    <source>
        <dbReference type="EMBL" id="MEQ2526658.1"/>
    </source>
</evidence>
<gene>
    <name evidence="1" type="ORF">WMO40_08095</name>
</gene>
<name>A0ACC6SA34_9BACI</name>
<keyword evidence="2" id="KW-1185">Reference proteome</keyword>
<dbReference type="EC" id="3.1.3.-" evidence="1"/>
<protein>
    <submittedName>
        <fullName evidence="1">Histidine phosphatase family protein</fullName>
        <ecNumber evidence="1">3.1.3.-</ecNumber>
    </submittedName>
</protein>
<keyword evidence="1" id="KW-0378">Hydrolase</keyword>
<accession>A0ACC6SA34</accession>
<organism evidence="1 2">
    <name type="scientific">Robertmurraya yapensis</name>
    <name type="common">ex Hitch et al 2024</name>
    <dbReference type="NCBI Taxonomy" id="3133160"/>
    <lineage>
        <taxon>Bacteria</taxon>
        <taxon>Bacillati</taxon>
        <taxon>Bacillota</taxon>
        <taxon>Bacilli</taxon>
        <taxon>Bacillales</taxon>
        <taxon>Bacillaceae</taxon>
        <taxon>Robertmurraya</taxon>
    </lineage>
</organism>
<evidence type="ECO:0000313" key="2">
    <source>
        <dbReference type="Proteomes" id="UP001439875"/>
    </source>
</evidence>
<dbReference type="EMBL" id="JBBMEW010000004">
    <property type="protein sequence ID" value="MEQ2526658.1"/>
    <property type="molecule type" value="Genomic_DNA"/>
</dbReference>